<feature type="domain" description="Peptidase S26" evidence="7">
    <location>
        <begin position="20"/>
        <end position="254"/>
    </location>
</feature>
<keyword evidence="6" id="KW-0472">Membrane</keyword>
<protein>
    <recommendedName>
        <fullName evidence="4 6">Signal peptidase I</fullName>
        <ecNumber evidence="3 6">3.4.21.89</ecNumber>
    </recommendedName>
</protein>
<gene>
    <name evidence="8" type="primary">lepB</name>
    <name evidence="8" type="ORF">E5988_08050</name>
</gene>
<evidence type="ECO:0000256" key="1">
    <source>
        <dbReference type="ARBA" id="ARBA00000677"/>
    </source>
</evidence>
<reference evidence="8 9" key="1">
    <citation type="submission" date="2019-04" db="EMBL/GenBank/DDBJ databases">
        <title>Microbes associate with the intestines of laboratory mice.</title>
        <authorList>
            <person name="Navarre W."/>
            <person name="Wong E."/>
            <person name="Huang K.C."/>
            <person name="Tropini C."/>
            <person name="Ng K."/>
            <person name="Yu B."/>
        </authorList>
    </citation>
    <scope>NUCLEOTIDE SEQUENCE [LARGE SCALE GENOMIC DNA]</scope>
    <source>
        <strain evidence="8 9">NM83_B4-11</strain>
    </source>
</reference>
<feature type="transmembrane region" description="Helical" evidence="6">
    <location>
        <begin position="24"/>
        <end position="45"/>
    </location>
</feature>
<dbReference type="SUPFAM" id="SSF51306">
    <property type="entry name" value="LexA/Signal peptidase"/>
    <property type="match status" value="1"/>
</dbReference>
<dbReference type="CDD" id="cd06530">
    <property type="entry name" value="S26_SPase_I"/>
    <property type="match status" value="1"/>
</dbReference>
<dbReference type="PANTHER" id="PTHR43390:SF1">
    <property type="entry name" value="CHLOROPLAST PROCESSING PEPTIDASE"/>
    <property type="match status" value="1"/>
</dbReference>
<dbReference type="PANTHER" id="PTHR43390">
    <property type="entry name" value="SIGNAL PEPTIDASE I"/>
    <property type="match status" value="1"/>
</dbReference>
<dbReference type="RefSeq" id="WP_046411913.1">
    <property type="nucleotide sequence ID" value="NZ_SSTI01000005.1"/>
</dbReference>
<dbReference type="InterPro" id="IPR036286">
    <property type="entry name" value="LexA/Signal_pep-like_sf"/>
</dbReference>
<dbReference type="EMBL" id="SSTI01000005">
    <property type="protein sequence ID" value="THG40128.1"/>
    <property type="molecule type" value="Genomic_DNA"/>
</dbReference>
<dbReference type="Pfam" id="PF10502">
    <property type="entry name" value="Peptidase_S26"/>
    <property type="match status" value="1"/>
</dbReference>
<evidence type="ECO:0000256" key="6">
    <source>
        <dbReference type="RuleBase" id="RU362042"/>
    </source>
</evidence>
<sequence length="282" mass="31588">MADPKPATGASPAKKSEMSETIRFLLKLALVVWIFRSFVLAPFSIPSESMLPRLLIGDYLFISKWNYGYSRWSMPFGFPPVPGRLFPHTPERGDVVVFRSKGADDHDVIKRVIGLPGDTVQMRGGRLVLNGQAIPKQRVADFVLPLSPNFTTRECEADFVKNDVQGPTCRIPRYRETLPGGRSYYVLDQHYIPDADDTGVYTVPEGHVFLMGDNRDDSADSRFPAAEEALPGQVQGMGFIPMERVEGKALVIFWSTDGSANWLLPWTWFTAARWDRLGGGFE</sequence>
<dbReference type="InterPro" id="IPR019757">
    <property type="entry name" value="Pept_S26A_signal_pept_1_Lys-AS"/>
</dbReference>
<evidence type="ECO:0000256" key="5">
    <source>
        <dbReference type="ARBA" id="ARBA00022801"/>
    </source>
</evidence>
<comment type="caution">
    <text evidence="8">The sequence shown here is derived from an EMBL/GenBank/DDBJ whole genome shotgun (WGS) entry which is preliminary data.</text>
</comment>
<keyword evidence="6" id="KW-1133">Transmembrane helix</keyword>
<keyword evidence="5 6" id="KW-0378">Hydrolase</keyword>
<organism evidence="8 9">
    <name type="scientific">Sphingomonas olei</name>
    <dbReference type="NCBI Taxonomy" id="1886787"/>
    <lineage>
        <taxon>Bacteria</taxon>
        <taxon>Pseudomonadati</taxon>
        <taxon>Pseudomonadota</taxon>
        <taxon>Alphaproteobacteria</taxon>
        <taxon>Sphingomonadales</taxon>
        <taxon>Sphingomonadaceae</taxon>
        <taxon>Sphingomonas</taxon>
    </lineage>
</organism>
<evidence type="ECO:0000256" key="2">
    <source>
        <dbReference type="ARBA" id="ARBA00009370"/>
    </source>
</evidence>
<proteinExistence type="inferred from homology"/>
<dbReference type="PRINTS" id="PR00727">
    <property type="entry name" value="LEADERPTASE"/>
</dbReference>
<dbReference type="Proteomes" id="UP000308038">
    <property type="component" value="Unassembled WGS sequence"/>
</dbReference>
<dbReference type="InterPro" id="IPR000223">
    <property type="entry name" value="Pept_S26A_signal_pept_1"/>
</dbReference>
<evidence type="ECO:0000256" key="3">
    <source>
        <dbReference type="ARBA" id="ARBA00013208"/>
    </source>
</evidence>
<keyword evidence="6" id="KW-0645">Protease</keyword>
<dbReference type="PROSITE" id="PS00760">
    <property type="entry name" value="SPASE_I_2"/>
    <property type="match status" value="1"/>
</dbReference>
<comment type="catalytic activity">
    <reaction evidence="1 6">
        <text>Cleavage of hydrophobic, N-terminal signal or leader sequences from secreted and periplasmic proteins.</text>
        <dbReference type="EC" id="3.4.21.89"/>
    </reaction>
</comment>
<dbReference type="GO" id="GO:0009003">
    <property type="term" value="F:signal peptidase activity"/>
    <property type="evidence" value="ECO:0007669"/>
    <property type="project" value="UniProtKB-EC"/>
</dbReference>
<keyword evidence="9" id="KW-1185">Reference proteome</keyword>
<comment type="subcellular location">
    <subcellularLocation>
        <location evidence="6">Membrane</location>
        <topology evidence="6">Single-pass type II membrane protein</topology>
    </subcellularLocation>
</comment>
<comment type="similarity">
    <text evidence="2 6">Belongs to the peptidase S26 family.</text>
</comment>
<evidence type="ECO:0000259" key="7">
    <source>
        <dbReference type="Pfam" id="PF10502"/>
    </source>
</evidence>
<evidence type="ECO:0000313" key="9">
    <source>
        <dbReference type="Proteomes" id="UP000308038"/>
    </source>
</evidence>
<dbReference type="EC" id="3.4.21.89" evidence="3 6"/>
<keyword evidence="6" id="KW-0812">Transmembrane</keyword>
<evidence type="ECO:0000313" key="8">
    <source>
        <dbReference type="EMBL" id="THG40128.1"/>
    </source>
</evidence>
<dbReference type="InterPro" id="IPR019533">
    <property type="entry name" value="Peptidase_S26"/>
</dbReference>
<dbReference type="NCBIfam" id="TIGR02227">
    <property type="entry name" value="sigpep_I_bact"/>
    <property type="match status" value="1"/>
</dbReference>
<evidence type="ECO:0000256" key="4">
    <source>
        <dbReference type="ARBA" id="ARBA00019232"/>
    </source>
</evidence>
<dbReference type="Gene3D" id="2.10.109.10">
    <property type="entry name" value="Umud Fragment, subunit A"/>
    <property type="match status" value="1"/>
</dbReference>
<name>A0ABY2QHM2_9SPHN</name>
<accession>A0ABY2QHM2</accession>